<dbReference type="AlphaFoldDB" id="A0A6P1ZBB7"/>
<evidence type="ECO:0000313" key="2">
    <source>
        <dbReference type="Proteomes" id="UP000434052"/>
    </source>
</evidence>
<comment type="caution">
    <text evidence="1">The sequence shown here is derived from an EMBL/GenBank/DDBJ whole genome shotgun (WGS) entry which is preliminary data.</text>
</comment>
<name>A0A6P1ZBB7_9BACT</name>
<protein>
    <submittedName>
        <fullName evidence="1">Uncharacterized protein</fullName>
    </submittedName>
</protein>
<organism evidence="1 2">
    <name type="scientific">Oceanidesulfovibrio marinus</name>
    <dbReference type="NCBI Taxonomy" id="370038"/>
    <lineage>
        <taxon>Bacteria</taxon>
        <taxon>Pseudomonadati</taxon>
        <taxon>Thermodesulfobacteriota</taxon>
        <taxon>Desulfovibrionia</taxon>
        <taxon>Desulfovibrionales</taxon>
        <taxon>Desulfovibrionaceae</taxon>
        <taxon>Oceanidesulfovibrio</taxon>
    </lineage>
</organism>
<reference evidence="1 2" key="1">
    <citation type="submission" date="2018-06" db="EMBL/GenBank/DDBJ databases">
        <title>Complete genome of Desulfovibrio marinus P48SEP.</title>
        <authorList>
            <person name="Crispim J.S."/>
            <person name="Vidigal P.M.P."/>
            <person name="Silva L.C.F."/>
            <person name="Araujo L.C."/>
            <person name="Laguardia C.N."/>
            <person name="Dias R.S."/>
            <person name="Sousa M.P."/>
            <person name="Paula S.O."/>
            <person name="Silva C."/>
        </authorList>
    </citation>
    <scope>NUCLEOTIDE SEQUENCE [LARGE SCALE GENOMIC DNA]</scope>
    <source>
        <strain evidence="1 2">P48SEP</strain>
    </source>
</reference>
<dbReference type="EMBL" id="QMIF01000158">
    <property type="protein sequence ID" value="TVM27674.1"/>
    <property type="molecule type" value="Genomic_DNA"/>
</dbReference>
<feature type="non-terminal residue" evidence="1">
    <location>
        <position position="107"/>
    </location>
</feature>
<accession>A0A6P1ZBB7</accession>
<gene>
    <name evidence="1" type="ORF">DQK91_22530</name>
</gene>
<proteinExistence type="predicted"/>
<sequence>MMPDESVDAQCAQEDPAICQRCALTGTTCCTLKPGSEANCCPVSEMECERVLDNAGHPGAFVREPNTQQFRQRVARLFHGEHRAVEELVPHHKVHLGLATTPAGHCM</sequence>
<dbReference type="Proteomes" id="UP000434052">
    <property type="component" value="Unassembled WGS sequence"/>
</dbReference>
<evidence type="ECO:0000313" key="1">
    <source>
        <dbReference type="EMBL" id="TVM27674.1"/>
    </source>
</evidence>